<keyword evidence="1" id="KW-0812">Transmembrane</keyword>
<keyword evidence="3" id="KW-1185">Reference proteome</keyword>
<dbReference type="InterPro" id="IPR025356">
    <property type="entry name" value="DUF4260"/>
</dbReference>
<feature type="transmembrane region" description="Helical" evidence="1">
    <location>
        <begin position="25"/>
        <end position="58"/>
    </location>
</feature>
<dbReference type="Pfam" id="PF14079">
    <property type="entry name" value="DUF4260"/>
    <property type="match status" value="1"/>
</dbReference>
<name>A0A841I0X2_9DEIO</name>
<sequence length="125" mass="13140">MPPSARLPVRPQPTPLRLLRLEGLALLAASTLLFLHLGGAWGLLLLGFLADLSFVAYLAGPRVGAATYNLLHSTPLPLAAAVLGYVFQADAALFGGLILLAHIGLDRACGYGLKYPDAFGHTHLS</sequence>
<keyword evidence="1" id="KW-1133">Transmembrane helix</keyword>
<dbReference type="RefSeq" id="WP_183985825.1">
    <property type="nucleotide sequence ID" value="NZ_JACHHG010000004.1"/>
</dbReference>
<evidence type="ECO:0000256" key="1">
    <source>
        <dbReference type="SAM" id="Phobius"/>
    </source>
</evidence>
<feature type="transmembrane region" description="Helical" evidence="1">
    <location>
        <begin position="78"/>
        <end position="105"/>
    </location>
</feature>
<comment type="caution">
    <text evidence="2">The sequence shown here is derived from an EMBL/GenBank/DDBJ whole genome shotgun (WGS) entry which is preliminary data.</text>
</comment>
<evidence type="ECO:0008006" key="4">
    <source>
        <dbReference type="Google" id="ProtNLM"/>
    </source>
</evidence>
<protein>
    <recommendedName>
        <fullName evidence="4">DUF4260 family protein</fullName>
    </recommendedName>
</protein>
<dbReference type="Proteomes" id="UP000569951">
    <property type="component" value="Unassembled WGS sequence"/>
</dbReference>
<reference evidence="2 3" key="1">
    <citation type="submission" date="2020-08" db="EMBL/GenBank/DDBJ databases">
        <title>Genomic Encyclopedia of Type Strains, Phase IV (KMG-IV): sequencing the most valuable type-strain genomes for metagenomic binning, comparative biology and taxonomic classification.</title>
        <authorList>
            <person name="Goeker M."/>
        </authorList>
    </citation>
    <scope>NUCLEOTIDE SEQUENCE [LARGE SCALE GENOMIC DNA]</scope>
    <source>
        <strain evidence="2 3">DSM 21458</strain>
    </source>
</reference>
<evidence type="ECO:0000313" key="3">
    <source>
        <dbReference type="Proteomes" id="UP000569951"/>
    </source>
</evidence>
<accession>A0A841I0X2</accession>
<keyword evidence="1" id="KW-0472">Membrane</keyword>
<evidence type="ECO:0000313" key="2">
    <source>
        <dbReference type="EMBL" id="MBB6097918.1"/>
    </source>
</evidence>
<gene>
    <name evidence="2" type="ORF">HNR42_001341</name>
</gene>
<dbReference type="AlphaFoldDB" id="A0A841I0X2"/>
<organism evidence="2 3">
    <name type="scientific">Deinobacterium chartae</name>
    <dbReference type="NCBI Taxonomy" id="521158"/>
    <lineage>
        <taxon>Bacteria</taxon>
        <taxon>Thermotogati</taxon>
        <taxon>Deinococcota</taxon>
        <taxon>Deinococci</taxon>
        <taxon>Deinococcales</taxon>
        <taxon>Deinococcaceae</taxon>
        <taxon>Deinobacterium</taxon>
    </lineage>
</organism>
<proteinExistence type="predicted"/>
<dbReference type="EMBL" id="JACHHG010000004">
    <property type="protein sequence ID" value="MBB6097918.1"/>
    <property type="molecule type" value="Genomic_DNA"/>
</dbReference>